<feature type="compositionally biased region" description="Acidic residues" evidence="1">
    <location>
        <begin position="10"/>
        <end position="25"/>
    </location>
</feature>
<sequence>MTEHDSSEPPNDEALNEPLDADPSGDDLPAPTNADFLRMMEMYEADAAKARTAKAEAIARLSEAASDDEILADIGLDMTALRQEP</sequence>
<accession>A0A917SK49</accession>
<keyword evidence="3" id="KW-1185">Reference proteome</keyword>
<reference evidence="2" key="2">
    <citation type="submission" date="2020-09" db="EMBL/GenBank/DDBJ databases">
        <authorList>
            <person name="Sun Q."/>
            <person name="Zhou Y."/>
        </authorList>
    </citation>
    <scope>NUCLEOTIDE SEQUENCE</scope>
    <source>
        <strain evidence="2">CGMCC 4.7306</strain>
    </source>
</reference>
<comment type="caution">
    <text evidence="2">The sequence shown here is derived from an EMBL/GenBank/DDBJ whole genome shotgun (WGS) entry which is preliminary data.</text>
</comment>
<feature type="region of interest" description="Disordered" evidence="1">
    <location>
        <begin position="1"/>
        <end position="32"/>
    </location>
</feature>
<dbReference type="EMBL" id="BMMZ01000021">
    <property type="protein sequence ID" value="GGL83411.1"/>
    <property type="molecule type" value="Genomic_DNA"/>
</dbReference>
<dbReference type="Proteomes" id="UP000613840">
    <property type="component" value="Unassembled WGS sequence"/>
</dbReference>
<organism evidence="2 3">
    <name type="scientific">Microlunatus endophyticus</name>
    <dbReference type="NCBI Taxonomy" id="1716077"/>
    <lineage>
        <taxon>Bacteria</taxon>
        <taxon>Bacillati</taxon>
        <taxon>Actinomycetota</taxon>
        <taxon>Actinomycetes</taxon>
        <taxon>Propionibacteriales</taxon>
        <taxon>Propionibacteriaceae</taxon>
        <taxon>Microlunatus</taxon>
    </lineage>
</organism>
<evidence type="ECO:0000313" key="2">
    <source>
        <dbReference type="EMBL" id="GGL83411.1"/>
    </source>
</evidence>
<proteinExistence type="predicted"/>
<gene>
    <name evidence="2" type="ORF">GCM10011575_47180</name>
</gene>
<dbReference type="RefSeq" id="WP_188898499.1">
    <property type="nucleotide sequence ID" value="NZ_BMMZ01000021.1"/>
</dbReference>
<protein>
    <submittedName>
        <fullName evidence="2">Uncharacterized protein</fullName>
    </submittedName>
</protein>
<evidence type="ECO:0000313" key="3">
    <source>
        <dbReference type="Proteomes" id="UP000613840"/>
    </source>
</evidence>
<name>A0A917SK49_9ACTN</name>
<reference evidence="2" key="1">
    <citation type="journal article" date="2014" name="Int. J. Syst. Evol. Microbiol.">
        <title>Complete genome sequence of Corynebacterium casei LMG S-19264T (=DSM 44701T), isolated from a smear-ripened cheese.</title>
        <authorList>
            <consortium name="US DOE Joint Genome Institute (JGI-PGF)"/>
            <person name="Walter F."/>
            <person name="Albersmeier A."/>
            <person name="Kalinowski J."/>
            <person name="Ruckert C."/>
        </authorList>
    </citation>
    <scope>NUCLEOTIDE SEQUENCE</scope>
    <source>
        <strain evidence="2">CGMCC 4.7306</strain>
    </source>
</reference>
<evidence type="ECO:0000256" key="1">
    <source>
        <dbReference type="SAM" id="MobiDB-lite"/>
    </source>
</evidence>
<dbReference type="AlphaFoldDB" id="A0A917SK49"/>